<keyword evidence="7" id="KW-1185">Reference proteome</keyword>
<reference evidence="8" key="1">
    <citation type="submission" date="2025-08" db="UniProtKB">
        <authorList>
            <consortium name="RefSeq"/>
        </authorList>
    </citation>
    <scope>IDENTIFICATION</scope>
    <source>
        <tissue evidence="8">Whole sample</tissue>
    </source>
</reference>
<dbReference type="CDD" id="cd00707">
    <property type="entry name" value="Pancreat_lipase_like"/>
    <property type="match status" value="1"/>
</dbReference>
<comment type="subcellular location">
    <subcellularLocation>
        <location evidence="1">Secreted</location>
    </subcellularLocation>
</comment>
<dbReference type="GO" id="GO:0016298">
    <property type="term" value="F:lipase activity"/>
    <property type="evidence" value="ECO:0007669"/>
    <property type="project" value="InterPro"/>
</dbReference>
<dbReference type="RefSeq" id="XP_022345043.1">
    <property type="nucleotide sequence ID" value="XM_022489335.1"/>
</dbReference>
<accession>A0A8B8EZT8</accession>
<dbReference type="InterPro" id="IPR013818">
    <property type="entry name" value="Lipase"/>
</dbReference>
<dbReference type="OrthoDB" id="199913at2759"/>
<protein>
    <submittedName>
        <fullName evidence="8">Inactive pancreatic lipase-related protein 1-like</fullName>
    </submittedName>
</protein>
<evidence type="ECO:0000256" key="5">
    <source>
        <dbReference type="SAM" id="SignalP"/>
    </source>
</evidence>
<dbReference type="Pfam" id="PF00151">
    <property type="entry name" value="Lipase"/>
    <property type="match status" value="1"/>
</dbReference>
<evidence type="ECO:0000259" key="6">
    <source>
        <dbReference type="Pfam" id="PF00151"/>
    </source>
</evidence>
<keyword evidence="3" id="KW-0964">Secreted</keyword>
<dbReference type="KEGG" id="cvn:111137722"/>
<dbReference type="InterPro" id="IPR029058">
    <property type="entry name" value="AB_hydrolase_fold"/>
</dbReference>
<dbReference type="AlphaFoldDB" id="A0A8B8EZT8"/>
<dbReference type="SUPFAM" id="SSF53474">
    <property type="entry name" value="alpha/beta-Hydrolases"/>
    <property type="match status" value="1"/>
</dbReference>
<dbReference type="GeneID" id="111137722"/>
<feature type="domain" description="Lipase" evidence="6">
    <location>
        <begin position="28"/>
        <end position="355"/>
    </location>
</feature>
<keyword evidence="5" id="KW-0732">Signal</keyword>
<evidence type="ECO:0000256" key="1">
    <source>
        <dbReference type="ARBA" id="ARBA00004613"/>
    </source>
</evidence>
<dbReference type="GO" id="GO:0005615">
    <property type="term" value="C:extracellular space"/>
    <property type="evidence" value="ECO:0007669"/>
    <property type="project" value="TreeGrafter"/>
</dbReference>
<organism evidence="7 8">
    <name type="scientific">Crassostrea virginica</name>
    <name type="common">Eastern oyster</name>
    <dbReference type="NCBI Taxonomy" id="6565"/>
    <lineage>
        <taxon>Eukaryota</taxon>
        <taxon>Metazoa</taxon>
        <taxon>Spiralia</taxon>
        <taxon>Lophotrochozoa</taxon>
        <taxon>Mollusca</taxon>
        <taxon>Bivalvia</taxon>
        <taxon>Autobranchia</taxon>
        <taxon>Pteriomorphia</taxon>
        <taxon>Ostreida</taxon>
        <taxon>Ostreoidea</taxon>
        <taxon>Ostreidae</taxon>
        <taxon>Crassostrea</taxon>
    </lineage>
</organism>
<dbReference type="Proteomes" id="UP000694844">
    <property type="component" value="Chromosome 5"/>
</dbReference>
<comment type="similarity">
    <text evidence="2 4">Belongs to the AB hydrolase superfamily. Lipase family.</text>
</comment>
<evidence type="ECO:0000313" key="7">
    <source>
        <dbReference type="Proteomes" id="UP000694844"/>
    </source>
</evidence>
<sequence>MLSRILLLLLLSTSAYGWFNWFKPPRRVCYPHVGCFTASALNPITSVLPMSPDRIQMTFNLYTRQNTAYAQLLNPYKRETITRSGFRANRPTVFITHGFTDTATKGWPLEMKDALLGKDDMNVITVDWSRGTQGFEYRQSASNTQVVGATIANMVTALRVSAQLSLHTVHLIGHSLGAHTMGYAGDLLRKQNLGKVGRITGLDPAGLHFERFNQHRRLDASDAEFVDIIHSNGASLLEMAFGIRIPTGHVDFYPNGGTRQPGCQSNWMQSIHPFLSGRINVMMNSVGCSHSRAIHFFIESINSACEFRAYRCTTPLSIPKTCALSCAQGCNRMGYHATKTKPGRFYLKTNAAPPYCK</sequence>
<proteinExistence type="inferred from homology"/>
<dbReference type="InterPro" id="IPR033906">
    <property type="entry name" value="Lipase_N"/>
</dbReference>
<evidence type="ECO:0000256" key="2">
    <source>
        <dbReference type="ARBA" id="ARBA00010701"/>
    </source>
</evidence>
<name>A0A8B8EZT8_CRAVI</name>
<evidence type="ECO:0000256" key="3">
    <source>
        <dbReference type="ARBA" id="ARBA00022525"/>
    </source>
</evidence>
<dbReference type="PRINTS" id="PR00821">
    <property type="entry name" value="TAGLIPASE"/>
</dbReference>
<dbReference type="PANTHER" id="PTHR11610:SF173">
    <property type="entry name" value="LIPASE DOMAIN-CONTAINING PROTEIN-RELATED"/>
    <property type="match status" value="1"/>
</dbReference>
<feature type="signal peptide" evidence="5">
    <location>
        <begin position="1"/>
        <end position="17"/>
    </location>
</feature>
<gene>
    <name evidence="8" type="primary">LOC111137722</name>
</gene>
<dbReference type="GO" id="GO:0016042">
    <property type="term" value="P:lipid catabolic process"/>
    <property type="evidence" value="ECO:0007669"/>
    <property type="project" value="TreeGrafter"/>
</dbReference>
<dbReference type="PANTHER" id="PTHR11610">
    <property type="entry name" value="LIPASE"/>
    <property type="match status" value="1"/>
</dbReference>
<dbReference type="Gene3D" id="3.40.50.1820">
    <property type="entry name" value="alpha/beta hydrolase"/>
    <property type="match status" value="1"/>
</dbReference>
<dbReference type="InterPro" id="IPR000734">
    <property type="entry name" value="TAG_lipase"/>
</dbReference>
<evidence type="ECO:0000313" key="8">
    <source>
        <dbReference type="RefSeq" id="XP_022345043.1"/>
    </source>
</evidence>
<feature type="chain" id="PRO_5034036171" evidence="5">
    <location>
        <begin position="18"/>
        <end position="357"/>
    </location>
</feature>
<evidence type="ECO:0000256" key="4">
    <source>
        <dbReference type="RuleBase" id="RU004262"/>
    </source>
</evidence>